<organism evidence="2">
    <name type="scientific">Cucumis melo</name>
    <name type="common">Muskmelon</name>
    <dbReference type="NCBI Taxonomy" id="3656"/>
    <lineage>
        <taxon>Eukaryota</taxon>
        <taxon>Viridiplantae</taxon>
        <taxon>Streptophyta</taxon>
        <taxon>Embryophyta</taxon>
        <taxon>Tracheophyta</taxon>
        <taxon>Spermatophyta</taxon>
        <taxon>Magnoliopsida</taxon>
        <taxon>eudicotyledons</taxon>
        <taxon>Gunneridae</taxon>
        <taxon>Pentapetalae</taxon>
        <taxon>rosids</taxon>
        <taxon>fabids</taxon>
        <taxon>Cucurbitales</taxon>
        <taxon>Cucurbitaceae</taxon>
        <taxon>Benincaseae</taxon>
        <taxon>Cucumis</taxon>
    </lineage>
</organism>
<reference evidence="2" key="1">
    <citation type="submission" date="2023-03" db="UniProtKB">
        <authorList>
            <consortium name="EnsemblPlants"/>
        </authorList>
    </citation>
    <scope>IDENTIFICATION</scope>
</reference>
<evidence type="ECO:0000256" key="1">
    <source>
        <dbReference type="SAM" id="Phobius"/>
    </source>
</evidence>
<accession>A0A9I9ELH0</accession>
<proteinExistence type="predicted"/>
<sequence>MPKYCRDANVLLGMASKYSKDAKRLNDPVVISTHAGSSTWHLLDGVNFRMSNFNSTAIKDKFSYSLAKCKRNDRFSGNDGGLIAKVEFVSKLPLAQLLDPQTILFIFFLKENLGTAVVPSSIFFSIHCSHCEVYHHRASANVSCRLSIAKSPSVLFEVQLTHCSWLIFRLDMGTLYISLSIMCHLIQDHCMQNAPYESLDYIVLSPCRVQSFTFKGGNPSTPSTHACSPFEIKMMEVISLRWSLFPISSLRTLAISLLLVRSGCFGTGLYLQFHSSKVRAAQHRWPNKPPISERHEYGFILGSLLITIVLSCVSPFRLFDTGLSDGECSTTTLDGLAFSIEA</sequence>
<dbReference type="AlphaFoldDB" id="A0A9I9ELH0"/>
<evidence type="ECO:0000313" key="2">
    <source>
        <dbReference type="EnsemblPlants" id="MELO3C035506.2.1"/>
    </source>
</evidence>
<name>A0A9I9ELH0_CUCME</name>
<feature type="transmembrane region" description="Helical" evidence="1">
    <location>
        <begin position="297"/>
        <end position="316"/>
    </location>
</feature>
<keyword evidence="1" id="KW-1133">Transmembrane helix</keyword>
<keyword evidence="1" id="KW-0472">Membrane</keyword>
<protein>
    <submittedName>
        <fullName evidence="2">Uncharacterized protein</fullName>
    </submittedName>
</protein>
<keyword evidence="1" id="KW-0812">Transmembrane</keyword>
<dbReference type="Gramene" id="MELO3C035506.2.1">
    <property type="protein sequence ID" value="MELO3C035506.2.1"/>
    <property type="gene ID" value="MELO3C035506.2"/>
</dbReference>
<dbReference type="EnsemblPlants" id="MELO3C035506.2.1">
    <property type="protein sequence ID" value="MELO3C035506.2.1"/>
    <property type="gene ID" value="MELO3C035506.2"/>
</dbReference>